<dbReference type="Gene3D" id="3.40.50.720">
    <property type="entry name" value="NAD(P)-binding Rossmann-like Domain"/>
    <property type="match status" value="3"/>
</dbReference>
<keyword evidence="4" id="KW-1185">Reference proteome</keyword>
<dbReference type="InterPro" id="IPR008030">
    <property type="entry name" value="NmrA-like"/>
</dbReference>
<name>A0A4Y9ZDL8_9AGAM</name>
<dbReference type="PANTHER" id="PTHR48079:SF6">
    <property type="entry name" value="NAD(P)-BINDING DOMAIN-CONTAINING PROTEIN-RELATED"/>
    <property type="match status" value="1"/>
</dbReference>
<dbReference type="SUPFAM" id="SSF51735">
    <property type="entry name" value="NAD(P)-binding Rossmann-fold domains"/>
    <property type="match status" value="3"/>
</dbReference>
<dbReference type="InterPro" id="IPR051783">
    <property type="entry name" value="NAD(P)-dependent_oxidoreduct"/>
</dbReference>
<dbReference type="Proteomes" id="UP000298327">
    <property type="component" value="Unassembled WGS sequence"/>
</dbReference>
<dbReference type="GO" id="GO:0005737">
    <property type="term" value="C:cytoplasm"/>
    <property type="evidence" value="ECO:0007669"/>
    <property type="project" value="TreeGrafter"/>
</dbReference>
<reference evidence="3 4" key="1">
    <citation type="submission" date="2019-02" db="EMBL/GenBank/DDBJ databases">
        <title>Genome sequencing of the rare red list fungi Dentipellis fragilis.</title>
        <authorList>
            <person name="Buettner E."/>
            <person name="Kellner H."/>
        </authorList>
    </citation>
    <scope>NUCLEOTIDE SEQUENCE [LARGE SCALE GENOMIC DNA]</scope>
    <source>
        <strain evidence="3 4">DSM 105465</strain>
    </source>
</reference>
<dbReference type="PANTHER" id="PTHR48079">
    <property type="entry name" value="PROTEIN YEEZ"/>
    <property type="match status" value="1"/>
</dbReference>
<protein>
    <recommendedName>
        <fullName evidence="2">NmrA-like domain-containing protein</fullName>
    </recommendedName>
</protein>
<organism evidence="3 4">
    <name type="scientific">Dentipellis fragilis</name>
    <dbReference type="NCBI Taxonomy" id="205917"/>
    <lineage>
        <taxon>Eukaryota</taxon>
        <taxon>Fungi</taxon>
        <taxon>Dikarya</taxon>
        <taxon>Basidiomycota</taxon>
        <taxon>Agaricomycotina</taxon>
        <taxon>Agaricomycetes</taxon>
        <taxon>Russulales</taxon>
        <taxon>Hericiaceae</taxon>
        <taxon>Dentipellis</taxon>
    </lineage>
</organism>
<dbReference type="EMBL" id="SEOQ01000008">
    <property type="protein sequence ID" value="TFY72682.1"/>
    <property type="molecule type" value="Genomic_DNA"/>
</dbReference>
<dbReference type="OrthoDB" id="10262413at2759"/>
<accession>A0A4Y9ZDL8</accession>
<comment type="caution">
    <text evidence="3">The sequence shown here is derived from an EMBL/GenBank/DDBJ whole genome shotgun (WGS) entry which is preliminary data.</text>
</comment>
<dbReference type="Pfam" id="PF05368">
    <property type="entry name" value="NmrA"/>
    <property type="match status" value="1"/>
</dbReference>
<feature type="compositionally biased region" description="Basic and acidic residues" evidence="1">
    <location>
        <begin position="773"/>
        <end position="785"/>
    </location>
</feature>
<dbReference type="InterPro" id="IPR036291">
    <property type="entry name" value="NAD(P)-bd_dom_sf"/>
</dbReference>
<evidence type="ECO:0000256" key="1">
    <source>
        <dbReference type="SAM" id="MobiDB-lite"/>
    </source>
</evidence>
<sequence length="1230" mass="134580">LLWEHPKHDTFDITVYVRDAEKAKKLETFGVHAVVGSFDDTEILEDAASKAAVILNFASSDHVAGTAAILRGLKKRHEKTGEVPILIHASGTGVLADDARGDRVSDTIYYDSNPEQIESLPDTQPHRNVDLAVVAADKAGYARTYIVVPSVVFALATGKLVDAGIMNRHSMLAPLLLKAGLDRGQAGVTGEGKNLWPAVELNETADLFMIVFEAALAHSERPTPHGREGFFFAENGEYPAIDLCREIARILYDLGKVKSPEPTPFTHEEVMKYFGAYSLSHNSRARGERSRALGWKPTKTPVDLIASMRPEIEAYIAGLAEKFDFDDEPGEPSLRAEPLNISNSAFRSSACSAYLLNLHFGSRGRFGFQACLLCSLILLTCYTRTWRGVAWGGPSSGLGLPARLLLKPNMSTTTEKLQILITGTTGYIGGSVLQLLLEHPKRDTFAITAYLRNEEKAKKLETFGVHTVIGTLDETDKLEDVASKANLILNVADADHFEGDTAILRGLRKRHEKTGEIPILIHTSGTGVLTDKARGDKTVDTIYYDRDADQIESLPDTQAHRNVDLAVVAADKEGYARTYIILPGTIYGLASGKLVDAGIVNRHSIQVPSLIKASLDRGQGGVVGQGKNLWPNVDIDDTAHLFLVVFNAALAHAEKPTPHGREGFFFAENGEHQLIDVSKEIAKVLVELGKGKSPEPTSFTDEEVAKYFGGWYLGTNSRARGERSRSLGWKPIKTTKDFIASIKPEVESILAEQAGNLCNEVPSDASGAWDSKGTPRREKCGRECRPAAQPNHPQVFPAPRILTSIQYPEAQIESYNLTCVCVSARIKASKTSTMDSTLRRQTPWSPSKTLSNTLCPHLIASFTFSSPAPLASAGSIPAIFVISDHRFAGYIGGCVLQLLLEHPKRDTFDITAYVRSEEKAKKLETFGVHAAVGTFEEVDKLEDLASKADLVLNVADSDHYEGNTAIFCGMKKRHETTGEVPILIHTSGTGLLTDTARGDRTTDVIYYDSDADQIESLPDTQFHRNVDLEVIALDKGGYARTYIILPGTVYGLATGKLVDAGIINHRSMQIPDLIRASLDRGQGGVIGEGKNVWPNVEINDTAQLFLVVFDAALAHAEHPSPHGREGYFFAENGEHQLLDVHKAIAKALYELGKGKSPEPTPYTDEEVMKMHQSWYLGTNSRARAERSRSLGWKPTKTTADFLASIKPEVEALLAEQPGSKIKPWRHNLFM</sequence>
<feature type="non-terminal residue" evidence="3">
    <location>
        <position position="1"/>
    </location>
</feature>
<evidence type="ECO:0000259" key="2">
    <source>
        <dbReference type="Pfam" id="PF05368"/>
    </source>
</evidence>
<gene>
    <name evidence="3" type="ORF">EVG20_g316</name>
</gene>
<dbReference type="STRING" id="205917.A0A4Y9ZDL8"/>
<proteinExistence type="predicted"/>
<evidence type="ECO:0000313" key="4">
    <source>
        <dbReference type="Proteomes" id="UP000298327"/>
    </source>
</evidence>
<feature type="domain" description="NmrA-like" evidence="2">
    <location>
        <begin position="416"/>
        <end position="493"/>
    </location>
</feature>
<feature type="region of interest" description="Disordered" evidence="1">
    <location>
        <begin position="762"/>
        <end position="792"/>
    </location>
</feature>
<dbReference type="GO" id="GO:0004029">
    <property type="term" value="F:aldehyde dehydrogenase (NAD+) activity"/>
    <property type="evidence" value="ECO:0007669"/>
    <property type="project" value="TreeGrafter"/>
</dbReference>
<evidence type="ECO:0000313" key="3">
    <source>
        <dbReference type="EMBL" id="TFY72682.1"/>
    </source>
</evidence>
<dbReference type="AlphaFoldDB" id="A0A4Y9ZDL8"/>